<gene>
    <name evidence="3" type="primary">ftsQ</name>
    <name evidence="3" type="ORF">KOR42_20130</name>
</gene>
<protein>
    <submittedName>
        <fullName evidence="3">Cell division protein FtsQ</fullName>
    </submittedName>
</protein>
<evidence type="ECO:0000256" key="1">
    <source>
        <dbReference type="SAM" id="MobiDB-lite"/>
    </source>
</evidence>
<evidence type="ECO:0000313" key="3">
    <source>
        <dbReference type="EMBL" id="TWT58631.1"/>
    </source>
</evidence>
<keyword evidence="2" id="KW-1133">Transmembrane helix</keyword>
<keyword evidence="2" id="KW-0472">Membrane</keyword>
<keyword evidence="2" id="KW-0812">Transmembrane</keyword>
<keyword evidence="4" id="KW-1185">Reference proteome</keyword>
<reference evidence="3 4" key="1">
    <citation type="submission" date="2019-02" db="EMBL/GenBank/DDBJ databases">
        <title>Deep-cultivation of Planctomycetes and their phenomic and genomic characterization uncovers novel biology.</title>
        <authorList>
            <person name="Wiegand S."/>
            <person name="Jogler M."/>
            <person name="Boedeker C."/>
            <person name="Pinto D."/>
            <person name="Vollmers J."/>
            <person name="Rivas-Marin E."/>
            <person name="Kohn T."/>
            <person name="Peeters S.H."/>
            <person name="Heuer A."/>
            <person name="Rast P."/>
            <person name="Oberbeckmann S."/>
            <person name="Bunk B."/>
            <person name="Jeske O."/>
            <person name="Meyerdierks A."/>
            <person name="Storesund J.E."/>
            <person name="Kallscheuer N."/>
            <person name="Luecker S."/>
            <person name="Lage O.M."/>
            <person name="Pohl T."/>
            <person name="Merkel B.J."/>
            <person name="Hornburger P."/>
            <person name="Mueller R.-W."/>
            <person name="Bruemmer F."/>
            <person name="Labrenz M."/>
            <person name="Spormann A.M."/>
            <person name="Op Den Camp H."/>
            <person name="Overmann J."/>
            <person name="Amann R."/>
            <person name="Jetten M.S.M."/>
            <person name="Mascher T."/>
            <person name="Medema M.H."/>
            <person name="Devos D.P."/>
            <person name="Kaster A.-K."/>
            <person name="Ovreas L."/>
            <person name="Rohde M."/>
            <person name="Galperin M.Y."/>
            <person name="Jogler C."/>
        </authorList>
    </citation>
    <scope>NUCLEOTIDE SEQUENCE [LARGE SCALE GENOMIC DNA]</scope>
    <source>
        <strain evidence="3 4">KOR42</strain>
    </source>
</reference>
<keyword evidence="3" id="KW-0131">Cell cycle</keyword>
<dbReference type="EMBL" id="SIHI01000001">
    <property type="protein sequence ID" value="TWT58631.1"/>
    <property type="molecule type" value="Genomic_DNA"/>
</dbReference>
<feature type="region of interest" description="Disordered" evidence="1">
    <location>
        <begin position="1"/>
        <end position="20"/>
    </location>
</feature>
<name>A0A5C5X8F6_9PLAN</name>
<organism evidence="3 4">
    <name type="scientific">Thalassoglobus neptunius</name>
    <dbReference type="NCBI Taxonomy" id="1938619"/>
    <lineage>
        <taxon>Bacteria</taxon>
        <taxon>Pseudomonadati</taxon>
        <taxon>Planctomycetota</taxon>
        <taxon>Planctomycetia</taxon>
        <taxon>Planctomycetales</taxon>
        <taxon>Planctomycetaceae</taxon>
        <taxon>Thalassoglobus</taxon>
    </lineage>
</organism>
<keyword evidence="3" id="KW-0132">Cell division</keyword>
<dbReference type="AlphaFoldDB" id="A0A5C5X8F6"/>
<dbReference type="Proteomes" id="UP000317243">
    <property type="component" value="Unassembled WGS sequence"/>
</dbReference>
<evidence type="ECO:0000313" key="4">
    <source>
        <dbReference type="Proteomes" id="UP000317243"/>
    </source>
</evidence>
<sequence length="321" mass="35909">MATAAKTPKKKAPAKRKAAKEAAPPKPSFIGIVLRKFVFRPVTLLVVAIGLVSAVLAPRVPAMLPDLSQLEEYQFPLDEMRVNAPNEWVPPTLIDDVLAQSSLTENVSLLDSNLCREVSEALAGHPWIRKAQLVRLTNEPAIQALIDYREPVAFVRTPTDIYAIDVEGVILPREDFTEDDYARFPWILNAVDPESAEAGDVWPGSAMVAAATIAEILTPKHNMEVYWNHFQLRGIILPPNSRDLQPDEMIFELLTVGGSRVVWGKPIGFDDLEPTAEQKLGRMEQYIERFGDFDSPNGPYRIDIRLFDAISLEPLGELRYR</sequence>
<feature type="transmembrane region" description="Helical" evidence="2">
    <location>
        <begin position="37"/>
        <end position="57"/>
    </location>
</feature>
<accession>A0A5C5X8F6</accession>
<proteinExistence type="predicted"/>
<dbReference type="GO" id="GO:0051301">
    <property type="term" value="P:cell division"/>
    <property type="evidence" value="ECO:0007669"/>
    <property type="project" value="UniProtKB-KW"/>
</dbReference>
<feature type="compositionally biased region" description="Basic residues" evidence="1">
    <location>
        <begin position="7"/>
        <end position="18"/>
    </location>
</feature>
<dbReference type="OrthoDB" id="287558at2"/>
<evidence type="ECO:0000256" key="2">
    <source>
        <dbReference type="SAM" id="Phobius"/>
    </source>
</evidence>
<dbReference type="RefSeq" id="WP_146509158.1">
    <property type="nucleotide sequence ID" value="NZ_SIHI01000001.1"/>
</dbReference>
<comment type="caution">
    <text evidence="3">The sequence shown here is derived from an EMBL/GenBank/DDBJ whole genome shotgun (WGS) entry which is preliminary data.</text>
</comment>